<dbReference type="EMBL" id="MU839031">
    <property type="protein sequence ID" value="KAK1763071.1"/>
    <property type="molecule type" value="Genomic_DNA"/>
</dbReference>
<sequence>MEGVSGRDDMDDEDGDDDMKVHHMLGDLSPAQFALLPKERREAVFRDYLVKDGELVFADRYWDYDDDGNAEIANGALLRQSDFMGSNEAGKQLVREAQEIYFRENTFFVASSCLDEFGQDSLGDKGTRRYPAPGAEARSTGGRGGLEGRLQ</sequence>
<dbReference type="GeneID" id="85312308"/>
<dbReference type="RefSeq" id="XP_060279284.1">
    <property type="nucleotide sequence ID" value="XM_060429121.1"/>
</dbReference>
<comment type="caution">
    <text evidence="2">The sequence shown here is derived from an EMBL/GenBank/DDBJ whole genome shotgun (WGS) entry which is preliminary data.</text>
</comment>
<reference evidence="2" key="1">
    <citation type="submission" date="2023-06" db="EMBL/GenBank/DDBJ databases">
        <title>Genome-scale phylogeny and comparative genomics of the fungal order Sordariales.</title>
        <authorList>
            <consortium name="Lawrence Berkeley National Laboratory"/>
            <person name="Hensen N."/>
            <person name="Bonometti L."/>
            <person name="Westerberg I."/>
            <person name="Brannstrom I.O."/>
            <person name="Guillou S."/>
            <person name="Cros-Aarteil S."/>
            <person name="Calhoun S."/>
            <person name="Haridas S."/>
            <person name="Kuo A."/>
            <person name="Mondo S."/>
            <person name="Pangilinan J."/>
            <person name="Riley R."/>
            <person name="Labutti K."/>
            <person name="Andreopoulos B."/>
            <person name="Lipzen A."/>
            <person name="Chen C."/>
            <person name="Yanf M."/>
            <person name="Daum C."/>
            <person name="Ng V."/>
            <person name="Clum A."/>
            <person name="Steindorff A."/>
            <person name="Ohm R."/>
            <person name="Martin F."/>
            <person name="Silar P."/>
            <person name="Natvig D."/>
            <person name="Lalanne C."/>
            <person name="Gautier V."/>
            <person name="Ament-Velasquez S.L."/>
            <person name="Kruys A."/>
            <person name="Hutchinson M.I."/>
            <person name="Powell A.J."/>
            <person name="Barry K."/>
            <person name="Miller A.N."/>
            <person name="Grigoriev I.V."/>
            <person name="Debuchy R."/>
            <person name="Gladieux P."/>
            <person name="Thoren M.H."/>
            <person name="Johannesson H."/>
        </authorList>
    </citation>
    <scope>NUCLEOTIDE SEQUENCE</scope>
    <source>
        <strain evidence="2">8032-3</strain>
    </source>
</reference>
<feature type="compositionally biased region" description="Gly residues" evidence="1">
    <location>
        <begin position="141"/>
        <end position="151"/>
    </location>
</feature>
<dbReference type="AlphaFoldDB" id="A0AAJ0BVX4"/>
<proteinExistence type="predicted"/>
<evidence type="ECO:0000313" key="3">
    <source>
        <dbReference type="Proteomes" id="UP001244011"/>
    </source>
</evidence>
<accession>A0AAJ0BVX4</accession>
<dbReference type="Proteomes" id="UP001244011">
    <property type="component" value="Unassembled WGS sequence"/>
</dbReference>
<protein>
    <submittedName>
        <fullName evidence="2">Uncharacterized protein</fullName>
    </submittedName>
</protein>
<evidence type="ECO:0000313" key="2">
    <source>
        <dbReference type="EMBL" id="KAK1763071.1"/>
    </source>
</evidence>
<name>A0AAJ0BVX4_9PEZI</name>
<gene>
    <name evidence="2" type="ORF">QBC33DRAFT_550831</name>
</gene>
<feature type="region of interest" description="Disordered" evidence="1">
    <location>
        <begin position="119"/>
        <end position="151"/>
    </location>
</feature>
<feature type="region of interest" description="Disordered" evidence="1">
    <location>
        <begin position="1"/>
        <end position="21"/>
    </location>
</feature>
<evidence type="ECO:0000256" key="1">
    <source>
        <dbReference type="SAM" id="MobiDB-lite"/>
    </source>
</evidence>
<keyword evidence="3" id="KW-1185">Reference proteome</keyword>
<organism evidence="2 3">
    <name type="scientific">Phialemonium atrogriseum</name>
    <dbReference type="NCBI Taxonomy" id="1093897"/>
    <lineage>
        <taxon>Eukaryota</taxon>
        <taxon>Fungi</taxon>
        <taxon>Dikarya</taxon>
        <taxon>Ascomycota</taxon>
        <taxon>Pezizomycotina</taxon>
        <taxon>Sordariomycetes</taxon>
        <taxon>Sordariomycetidae</taxon>
        <taxon>Cephalothecales</taxon>
        <taxon>Cephalothecaceae</taxon>
        <taxon>Phialemonium</taxon>
    </lineage>
</organism>